<dbReference type="Gene3D" id="1.25.10.10">
    <property type="entry name" value="Leucine-rich Repeat Variant"/>
    <property type="match status" value="1"/>
</dbReference>
<comment type="similarity">
    <text evidence="3">Belongs to the exportin family.</text>
</comment>
<dbReference type="GO" id="GO:0005049">
    <property type="term" value="F:nuclear export signal receptor activity"/>
    <property type="evidence" value="ECO:0007669"/>
    <property type="project" value="InterPro"/>
</dbReference>
<keyword evidence="9" id="KW-1185">Reference proteome</keyword>
<comment type="subcellular location">
    <subcellularLocation>
        <location evidence="2">Cytoplasm</location>
    </subcellularLocation>
    <subcellularLocation>
        <location evidence="1">Nucleus</location>
    </subcellularLocation>
</comment>
<dbReference type="STRING" id="6265.A0A0B2W0Y9"/>
<evidence type="ECO:0000256" key="5">
    <source>
        <dbReference type="ARBA" id="ARBA00022490"/>
    </source>
</evidence>
<evidence type="ECO:0000313" key="8">
    <source>
        <dbReference type="EMBL" id="KHN87648.1"/>
    </source>
</evidence>
<gene>
    <name evidence="8" type="primary">Xpo7</name>
    <name evidence="8" type="ORF">Tcan_06361</name>
</gene>
<dbReference type="OrthoDB" id="244158at2759"/>
<dbReference type="GO" id="GO:0005737">
    <property type="term" value="C:cytoplasm"/>
    <property type="evidence" value="ECO:0007669"/>
    <property type="project" value="UniProtKB-SubCell"/>
</dbReference>
<evidence type="ECO:0000256" key="4">
    <source>
        <dbReference type="ARBA" id="ARBA00022448"/>
    </source>
</evidence>
<organism evidence="8 9">
    <name type="scientific">Toxocara canis</name>
    <name type="common">Canine roundworm</name>
    <dbReference type="NCBI Taxonomy" id="6265"/>
    <lineage>
        <taxon>Eukaryota</taxon>
        <taxon>Metazoa</taxon>
        <taxon>Ecdysozoa</taxon>
        <taxon>Nematoda</taxon>
        <taxon>Chromadorea</taxon>
        <taxon>Rhabditida</taxon>
        <taxon>Spirurina</taxon>
        <taxon>Ascaridomorpha</taxon>
        <taxon>Ascaridoidea</taxon>
        <taxon>Toxocaridae</taxon>
        <taxon>Toxocara</taxon>
    </lineage>
</organism>
<evidence type="ECO:0000313" key="9">
    <source>
        <dbReference type="Proteomes" id="UP000031036"/>
    </source>
</evidence>
<dbReference type="InterPro" id="IPR011989">
    <property type="entry name" value="ARM-like"/>
</dbReference>
<evidence type="ECO:0000256" key="3">
    <source>
        <dbReference type="ARBA" id="ARBA00009466"/>
    </source>
</evidence>
<keyword evidence="4" id="KW-0813">Transport</keyword>
<proteinExistence type="inferred from homology"/>
<protein>
    <submittedName>
        <fullName evidence="8">Exportin-7</fullName>
    </submittedName>
</protein>
<keyword evidence="5" id="KW-0963">Cytoplasm</keyword>
<dbReference type="EMBL" id="JPKZ01000388">
    <property type="protein sequence ID" value="KHN87648.1"/>
    <property type="molecule type" value="Genomic_DNA"/>
</dbReference>
<reference evidence="8 9" key="1">
    <citation type="submission" date="2014-11" db="EMBL/GenBank/DDBJ databases">
        <title>Genetic blueprint of the zoonotic pathogen Toxocara canis.</title>
        <authorList>
            <person name="Zhu X.-Q."/>
            <person name="Korhonen P.K."/>
            <person name="Cai H."/>
            <person name="Young N.D."/>
            <person name="Nejsum P."/>
            <person name="von Samson-Himmelstjerna G."/>
            <person name="Boag P.R."/>
            <person name="Tan P."/>
            <person name="Li Q."/>
            <person name="Min J."/>
            <person name="Yang Y."/>
            <person name="Wang X."/>
            <person name="Fang X."/>
            <person name="Hall R.S."/>
            <person name="Hofmann A."/>
            <person name="Sternberg P.W."/>
            <person name="Jex A.R."/>
            <person name="Gasser R.B."/>
        </authorList>
    </citation>
    <scope>NUCLEOTIDE SEQUENCE [LARGE SCALE GENOMIC DNA]</scope>
    <source>
        <strain evidence="8">PN_DK_2014</strain>
    </source>
</reference>
<sequence length="253" mass="28628">MALSGSYVPFGVFRLYGDTCLQDALGMFVKMFMIIPESDFHSYAKITQNFYSLLECIAQDNMCFLSNVQPEVFATILRYIQQGAVSLDAVVVTASCATLDMLLNYLYRRLTRAAPVRTHVGAEPEGENCIRALEAQPTLLSEVLAVMLNAVIFDDVKCQWSMSRPLLGLILLQEEFFQQWKMDLINQQPVEKRVMFEESFAGLMDGIERNLNTRNKDVFTQNLTIFRRSIIEIIRGVSTPTIQSISSASDMMS</sequence>
<name>A0A0B2W0Y9_TOXCA</name>
<accession>A0A0B2W0Y9</accession>
<evidence type="ECO:0000256" key="6">
    <source>
        <dbReference type="ARBA" id="ARBA00022927"/>
    </source>
</evidence>
<dbReference type="GO" id="GO:0005643">
    <property type="term" value="C:nuclear pore"/>
    <property type="evidence" value="ECO:0007669"/>
    <property type="project" value="TreeGrafter"/>
</dbReference>
<evidence type="ECO:0000256" key="1">
    <source>
        <dbReference type="ARBA" id="ARBA00004123"/>
    </source>
</evidence>
<evidence type="ECO:0000256" key="2">
    <source>
        <dbReference type="ARBA" id="ARBA00004496"/>
    </source>
</evidence>
<dbReference type="InterPro" id="IPR044189">
    <property type="entry name" value="XPO4/7-like"/>
</dbReference>
<dbReference type="GO" id="GO:0006611">
    <property type="term" value="P:protein export from nucleus"/>
    <property type="evidence" value="ECO:0007669"/>
    <property type="project" value="TreeGrafter"/>
</dbReference>
<keyword evidence="7" id="KW-0539">Nucleus</keyword>
<dbReference type="OMA" id="HIDHICK"/>
<comment type="caution">
    <text evidence="8">The sequence shown here is derived from an EMBL/GenBank/DDBJ whole genome shotgun (WGS) entry which is preliminary data.</text>
</comment>
<evidence type="ECO:0000256" key="7">
    <source>
        <dbReference type="ARBA" id="ARBA00023242"/>
    </source>
</evidence>
<dbReference type="AlphaFoldDB" id="A0A0B2W0Y9"/>
<keyword evidence="6" id="KW-0653">Protein transport</keyword>
<dbReference type="PANTHER" id="PTHR12596">
    <property type="entry name" value="EXPORTIN 4,7-RELATED"/>
    <property type="match status" value="1"/>
</dbReference>
<dbReference type="Proteomes" id="UP000031036">
    <property type="component" value="Unassembled WGS sequence"/>
</dbReference>
<dbReference type="PANTHER" id="PTHR12596:SF2">
    <property type="entry name" value="EXPORTIN-7 ISOFORM X1"/>
    <property type="match status" value="1"/>
</dbReference>